<feature type="transmembrane region" description="Helical" evidence="2">
    <location>
        <begin position="119"/>
        <end position="141"/>
    </location>
</feature>
<dbReference type="Pfam" id="PF15739">
    <property type="entry name" value="TSNAXIP1_N"/>
    <property type="match status" value="1"/>
</dbReference>
<feature type="domain" description="Translin-associated factor X-interacting protein 1 N-terminal" evidence="3">
    <location>
        <begin position="65"/>
        <end position="107"/>
    </location>
</feature>
<dbReference type="EMBL" id="OU893339">
    <property type="protein sequence ID" value="CAG9795457.1"/>
    <property type="molecule type" value="Genomic_DNA"/>
</dbReference>
<keyword evidence="2" id="KW-0472">Membrane</keyword>
<dbReference type="Proteomes" id="UP001153714">
    <property type="component" value="Chromosome 8"/>
</dbReference>
<evidence type="ECO:0000313" key="5">
    <source>
        <dbReference type="Proteomes" id="UP001153714"/>
    </source>
</evidence>
<proteinExistence type="predicted"/>
<protein>
    <recommendedName>
        <fullName evidence="3">Translin-associated factor X-interacting protein 1 N-terminal domain-containing protein</fullName>
    </recommendedName>
</protein>
<accession>A0A9N9REZ0</accession>
<evidence type="ECO:0000313" key="4">
    <source>
        <dbReference type="EMBL" id="CAG9795457.1"/>
    </source>
</evidence>
<reference evidence="4" key="2">
    <citation type="submission" date="2022-10" db="EMBL/GenBank/DDBJ databases">
        <authorList>
            <consortium name="ENA_rothamsted_submissions"/>
            <consortium name="culmorum"/>
            <person name="King R."/>
        </authorList>
    </citation>
    <scope>NUCLEOTIDE SEQUENCE</scope>
</reference>
<keyword evidence="5" id="KW-1185">Reference proteome</keyword>
<evidence type="ECO:0000259" key="3">
    <source>
        <dbReference type="Pfam" id="PF15739"/>
    </source>
</evidence>
<dbReference type="AlphaFoldDB" id="A0A9N9REZ0"/>
<gene>
    <name evidence="4" type="ORF">DIATSA_LOCUS12722</name>
</gene>
<keyword evidence="1" id="KW-0175">Coiled coil</keyword>
<evidence type="ECO:0000256" key="2">
    <source>
        <dbReference type="SAM" id="Phobius"/>
    </source>
</evidence>
<dbReference type="OrthoDB" id="7441535at2759"/>
<organism evidence="4 5">
    <name type="scientific">Diatraea saccharalis</name>
    <name type="common">sugarcane borer</name>
    <dbReference type="NCBI Taxonomy" id="40085"/>
    <lineage>
        <taxon>Eukaryota</taxon>
        <taxon>Metazoa</taxon>
        <taxon>Ecdysozoa</taxon>
        <taxon>Arthropoda</taxon>
        <taxon>Hexapoda</taxon>
        <taxon>Insecta</taxon>
        <taxon>Pterygota</taxon>
        <taxon>Neoptera</taxon>
        <taxon>Endopterygota</taxon>
        <taxon>Lepidoptera</taxon>
        <taxon>Glossata</taxon>
        <taxon>Ditrysia</taxon>
        <taxon>Pyraloidea</taxon>
        <taxon>Crambidae</taxon>
        <taxon>Crambinae</taxon>
        <taxon>Diatraea</taxon>
    </lineage>
</organism>
<dbReference type="InterPro" id="IPR032755">
    <property type="entry name" value="TSNAXIP1_N"/>
</dbReference>
<sequence>MIITTVTTKFNHRIFLTDINRHSTNMSCSSSPKWLREIVTNVTVKLKFTKKPENSLLESNQLYYDEVLKIYREAFEKLIECSITFSDILMGIKDAYEDALRIRDHRISHFKTQDVSIILFYWFLSLKSIIISAFKIVIILYI</sequence>
<keyword evidence="2" id="KW-1133">Transmembrane helix</keyword>
<keyword evidence="2" id="KW-0812">Transmembrane</keyword>
<evidence type="ECO:0000256" key="1">
    <source>
        <dbReference type="ARBA" id="ARBA00023054"/>
    </source>
</evidence>
<reference evidence="4" key="1">
    <citation type="submission" date="2021-12" db="EMBL/GenBank/DDBJ databases">
        <authorList>
            <person name="King R."/>
        </authorList>
    </citation>
    <scope>NUCLEOTIDE SEQUENCE</scope>
</reference>
<name>A0A9N9REZ0_9NEOP</name>